<keyword evidence="1" id="KW-0812">Transmembrane</keyword>
<dbReference type="Proteomes" id="UP000001823">
    <property type="component" value="Chromosome"/>
</dbReference>
<evidence type="ECO:0000313" key="2">
    <source>
        <dbReference type="EMBL" id="ABG83653.1"/>
    </source>
</evidence>
<gene>
    <name evidence="2" type="ordered locus">CPF_1027</name>
</gene>
<dbReference type="RefSeq" id="WP_011590529.1">
    <property type="nucleotide sequence ID" value="NC_008261.1"/>
</dbReference>
<protein>
    <submittedName>
        <fullName evidence="2">Conserved domain protein</fullName>
    </submittedName>
</protein>
<dbReference type="EMBL" id="CP000246">
    <property type="protein sequence ID" value="ABG83653.1"/>
    <property type="molecule type" value="Genomic_DNA"/>
</dbReference>
<proteinExistence type="predicted"/>
<organism evidence="2 3">
    <name type="scientific">Clostridium perfringens (strain ATCC 13124 / DSM 756 / JCM 1290 / NCIMB 6125 / NCTC 8237 / Type A)</name>
    <dbReference type="NCBI Taxonomy" id="195103"/>
    <lineage>
        <taxon>Bacteria</taxon>
        <taxon>Bacillati</taxon>
        <taxon>Bacillota</taxon>
        <taxon>Clostridia</taxon>
        <taxon>Eubacteriales</taxon>
        <taxon>Clostridiaceae</taxon>
        <taxon>Clostridium</taxon>
    </lineage>
</organism>
<keyword evidence="3" id="KW-1185">Reference proteome</keyword>
<keyword evidence="1" id="KW-1133">Transmembrane helix</keyword>
<dbReference type="HOGENOM" id="CLU_1025661_0_0_9"/>
<evidence type="ECO:0000256" key="1">
    <source>
        <dbReference type="SAM" id="Phobius"/>
    </source>
</evidence>
<accession>A0A0H2YT26</accession>
<keyword evidence="1" id="KW-0472">Membrane</keyword>
<reference evidence="2 3" key="1">
    <citation type="journal article" date="2006" name="Genome Res.">
        <title>Skewed genomic variability in strains of the toxigenic bacterial pathogen, Clostridium perfringens.</title>
        <authorList>
            <person name="Myers G.S."/>
            <person name="Rasko D.A."/>
            <person name="Cheung J.K."/>
            <person name="Ravel J."/>
            <person name="Seshadri R."/>
            <person name="Deboy R.T."/>
            <person name="Ren Q."/>
            <person name="Varga J."/>
            <person name="Awad M.M."/>
            <person name="Brinkac L.M."/>
            <person name="Daugherty S.C."/>
            <person name="Haft D.H."/>
            <person name="Dodson R.J."/>
            <person name="Madupu R."/>
            <person name="Nelson W.C."/>
            <person name="Rosovitz M.J."/>
            <person name="Sullivan S.A."/>
            <person name="Khouri H."/>
            <person name="Dimitrov G.I."/>
            <person name="Watkins K.L."/>
            <person name="Mulligan S."/>
            <person name="Benton J."/>
            <person name="Radune D."/>
            <person name="Fisher D.J."/>
            <person name="Atkins H.S."/>
            <person name="Hiscox T."/>
            <person name="Jost B.H."/>
            <person name="Billington S.J."/>
            <person name="Songer J.G."/>
            <person name="McClane B.A."/>
            <person name="Titball R.W."/>
            <person name="Rood J.I."/>
            <person name="Melville S.B."/>
            <person name="Paulsen I.T."/>
        </authorList>
    </citation>
    <scope>NUCLEOTIDE SEQUENCE [LARGE SCALE GENOMIC DNA]</scope>
    <source>
        <strain evidence="3">ATCC 13124 / DSM 756 / JCM 1290 / NCIMB 6125 / NCTC 8237 / S 107 / Type A</strain>
    </source>
</reference>
<feature type="transmembrane region" description="Helical" evidence="1">
    <location>
        <begin position="134"/>
        <end position="155"/>
    </location>
</feature>
<feature type="transmembrane region" description="Helical" evidence="1">
    <location>
        <begin position="7"/>
        <end position="24"/>
    </location>
</feature>
<feature type="transmembrane region" description="Helical" evidence="1">
    <location>
        <begin position="30"/>
        <end position="56"/>
    </location>
</feature>
<dbReference type="PaxDb" id="195103-CPF_1027"/>
<dbReference type="KEGG" id="cpf:CPF_1027"/>
<feature type="transmembrane region" description="Helical" evidence="1">
    <location>
        <begin position="101"/>
        <end position="122"/>
    </location>
</feature>
<sequence length="271" mass="31633">MKYYRYIITSIAIFAVAMGVMKSISQIDGALGNIFVTMLFSGIIIFTFIIICINILKFIRVRKNLKNEKIIRWSFSNEEWRRYINNETKERLKCLGNGLKYVYIMYIVYSLIILEPIILDAIEGNIVIDTAKPVIIKLIAVGFLVTIVVLIYNFIKTMFFYFTNINSNGEIIMTDKAILINGELNEPDNFTRIFPKSTTVKRQYSVYYDDSTQFNMLKIESGETERTDYKGDNLNIIKVIRIPIKDIFVMSNIKKTFGIKLKNNNQKFRKY</sequence>
<dbReference type="AlphaFoldDB" id="A0A0H2YT26"/>
<name>A0A0H2YT26_CLOP1</name>
<evidence type="ECO:0000313" key="3">
    <source>
        <dbReference type="Proteomes" id="UP000001823"/>
    </source>
</evidence>